<evidence type="ECO:0000313" key="2">
    <source>
        <dbReference type="EMBL" id="MFC5002436.1"/>
    </source>
</evidence>
<evidence type="ECO:0000313" key="3">
    <source>
        <dbReference type="Proteomes" id="UP001595912"/>
    </source>
</evidence>
<sequence>MTTALLRHRLAIVLLAAVGILSACGGGKAGPAASRTAATMSDDQIMTLVRQYGQCMRDHGVARFRDGTLEDGRLTRAGAPDGSVTEEQMRAATEACEHISAQLPASVLAPEPPPSAAKLEQMTRFSECVRQHGLPDWPDPDSRGAFKLTDPTVVKSDKFQAAQAACKEHYDGGIKINGGSKK</sequence>
<name>A0ABV9W406_9ACTN</name>
<dbReference type="Proteomes" id="UP001595912">
    <property type="component" value="Unassembled WGS sequence"/>
</dbReference>
<evidence type="ECO:0008006" key="4">
    <source>
        <dbReference type="Google" id="ProtNLM"/>
    </source>
</evidence>
<organism evidence="2 3">
    <name type="scientific">Dactylosporangium cerinum</name>
    <dbReference type="NCBI Taxonomy" id="1434730"/>
    <lineage>
        <taxon>Bacteria</taxon>
        <taxon>Bacillati</taxon>
        <taxon>Actinomycetota</taxon>
        <taxon>Actinomycetes</taxon>
        <taxon>Micromonosporales</taxon>
        <taxon>Micromonosporaceae</taxon>
        <taxon>Dactylosporangium</taxon>
    </lineage>
</organism>
<protein>
    <recommendedName>
        <fullName evidence="4">Lipoprotein</fullName>
    </recommendedName>
</protein>
<feature type="chain" id="PRO_5046320967" description="Lipoprotein" evidence="1">
    <location>
        <begin position="26"/>
        <end position="182"/>
    </location>
</feature>
<keyword evidence="3" id="KW-1185">Reference proteome</keyword>
<keyword evidence="1" id="KW-0732">Signal</keyword>
<dbReference type="PROSITE" id="PS51257">
    <property type="entry name" value="PROKAR_LIPOPROTEIN"/>
    <property type="match status" value="1"/>
</dbReference>
<dbReference type="EMBL" id="JBHSIU010000041">
    <property type="protein sequence ID" value="MFC5002436.1"/>
    <property type="molecule type" value="Genomic_DNA"/>
</dbReference>
<gene>
    <name evidence="2" type="ORF">ACFPIJ_31955</name>
</gene>
<dbReference type="RefSeq" id="WP_380120483.1">
    <property type="nucleotide sequence ID" value="NZ_JBHSIU010000041.1"/>
</dbReference>
<reference evidence="3" key="1">
    <citation type="journal article" date="2019" name="Int. J. Syst. Evol. Microbiol.">
        <title>The Global Catalogue of Microorganisms (GCM) 10K type strain sequencing project: providing services to taxonomists for standard genome sequencing and annotation.</title>
        <authorList>
            <consortium name="The Broad Institute Genomics Platform"/>
            <consortium name="The Broad Institute Genome Sequencing Center for Infectious Disease"/>
            <person name="Wu L."/>
            <person name="Ma J."/>
        </authorList>
    </citation>
    <scope>NUCLEOTIDE SEQUENCE [LARGE SCALE GENOMIC DNA]</scope>
    <source>
        <strain evidence="3">CGMCC 4.7152</strain>
    </source>
</reference>
<evidence type="ECO:0000256" key="1">
    <source>
        <dbReference type="SAM" id="SignalP"/>
    </source>
</evidence>
<proteinExistence type="predicted"/>
<comment type="caution">
    <text evidence="2">The sequence shown here is derived from an EMBL/GenBank/DDBJ whole genome shotgun (WGS) entry which is preliminary data.</text>
</comment>
<feature type="signal peptide" evidence="1">
    <location>
        <begin position="1"/>
        <end position="25"/>
    </location>
</feature>
<accession>A0ABV9W406</accession>